<dbReference type="Gene3D" id="3.40.50.300">
    <property type="entry name" value="P-loop containing nucleotide triphosphate hydrolases"/>
    <property type="match status" value="1"/>
</dbReference>
<keyword evidence="3" id="KW-0067">ATP-binding</keyword>
<dbReference type="SMART" id="SM00490">
    <property type="entry name" value="HELICc"/>
    <property type="match status" value="1"/>
</dbReference>
<feature type="signal peptide" evidence="4">
    <location>
        <begin position="1"/>
        <end position="16"/>
    </location>
</feature>
<keyword evidence="1" id="KW-0547">Nucleotide-binding</keyword>
<protein>
    <submittedName>
        <fullName evidence="7">Helicase C-terminal domain-containing protein</fullName>
    </submittedName>
</protein>
<dbReference type="InterPro" id="IPR049730">
    <property type="entry name" value="SNF2/RAD54-like_C"/>
</dbReference>
<dbReference type="GO" id="GO:0005524">
    <property type="term" value="F:ATP binding"/>
    <property type="evidence" value="ECO:0007669"/>
    <property type="project" value="UniProtKB-KW"/>
</dbReference>
<dbReference type="GO" id="GO:0006281">
    <property type="term" value="P:DNA repair"/>
    <property type="evidence" value="ECO:0007669"/>
    <property type="project" value="TreeGrafter"/>
</dbReference>
<evidence type="ECO:0000259" key="5">
    <source>
        <dbReference type="PROSITE" id="PS51194"/>
    </source>
</evidence>
<dbReference type="PROSITE" id="PS51194">
    <property type="entry name" value="HELICASE_CTER"/>
    <property type="match status" value="1"/>
</dbReference>
<dbReference type="AlphaFoldDB" id="A0A915D5L7"/>
<dbReference type="WBParaSite" id="jg15643">
    <property type="protein sequence ID" value="jg15643"/>
    <property type="gene ID" value="jg15643"/>
</dbReference>
<keyword evidence="2" id="KW-0378">Hydrolase</keyword>
<keyword evidence="4" id="KW-0732">Signal</keyword>
<evidence type="ECO:0000256" key="3">
    <source>
        <dbReference type="ARBA" id="ARBA00022840"/>
    </source>
</evidence>
<evidence type="ECO:0000313" key="6">
    <source>
        <dbReference type="Proteomes" id="UP000887574"/>
    </source>
</evidence>
<proteinExistence type="predicted"/>
<dbReference type="InterPro" id="IPR027417">
    <property type="entry name" value="P-loop_NTPase"/>
</dbReference>
<sequence length="372" mass="42119">MSCVLVLLLRLRQACTHFGLLKHAVDMNAFKEDAGEVGAGLDNLEESMAQMSLDEEQLLNQIEDADGTKIDAEKIFEPDYQNKCGLERMEKIAEAGDKCVIVSQWSSMLSIIEIHLVNFIFLLFTLIKSVFIEEEKSAFTSITGAIQTKDRQERVDSFNLKNGGAQVMLLSLTAGGVGLNLIGGNHLFILDLHWNPALEKQACDRIYRMGQTKDVFIHKFLCKSTIELRVQNVLAAAARNEDSLAKSVLEGAAKMPKSKLTVNELKFLFELRRSHFLKTLRLLLSQPIRVRHASKADQLFCQTTICMQGLSRRIQVKILLLDMDSQVLLQASNKIPHIFREFYTLLFCVVSYFECDWAQFMFSFDYFGSAVI</sequence>
<dbReference type="CDD" id="cd18793">
    <property type="entry name" value="SF2_C_SNF"/>
    <property type="match status" value="1"/>
</dbReference>
<dbReference type="Pfam" id="PF00271">
    <property type="entry name" value="Helicase_C"/>
    <property type="match status" value="1"/>
</dbReference>
<dbReference type="PANTHER" id="PTHR45626">
    <property type="entry name" value="TRANSCRIPTION TERMINATION FACTOR 2-RELATED"/>
    <property type="match status" value="1"/>
</dbReference>
<accession>A0A915D5L7</accession>
<feature type="domain" description="Helicase C-terminal" evidence="5">
    <location>
        <begin position="85"/>
        <end position="273"/>
    </location>
</feature>
<dbReference type="PANTHER" id="PTHR45626:SF50">
    <property type="entry name" value="TRANSCRIPTION TERMINATION FACTOR 2"/>
    <property type="match status" value="1"/>
</dbReference>
<dbReference type="GO" id="GO:0005634">
    <property type="term" value="C:nucleus"/>
    <property type="evidence" value="ECO:0007669"/>
    <property type="project" value="TreeGrafter"/>
</dbReference>
<feature type="chain" id="PRO_5036698691" evidence="4">
    <location>
        <begin position="17"/>
        <end position="372"/>
    </location>
</feature>
<dbReference type="InterPro" id="IPR001650">
    <property type="entry name" value="Helicase_C-like"/>
</dbReference>
<dbReference type="Proteomes" id="UP000887574">
    <property type="component" value="Unplaced"/>
</dbReference>
<evidence type="ECO:0000256" key="4">
    <source>
        <dbReference type="SAM" id="SignalP"/>
    </source>
</evidence>
<reference evidence="7" key="1">
    <citation type="submission" date="2022-11" db="UniProtKB">
        <authorList>
            <consortium name="WormBaseParasite"/>
        </authorList>
    </citation>
    <scope>IDENTIFICATION</scope>
</reference>
<evidence type="ECO:0000256" key="2">
    <source>
        <dbReference type="ARBA" id="ARBA00022801"/>
    </source>
</evidence>
<dbReference type="InterPro" id="IPR050628">
    <property type="entry name" value="SNF2_RAD54_helicase_TF"/>
</dbReference>
<dbReference type="GO" id="GO:0008094">
    <property type="term" value="F:ATP-dependent activity, acting on DNA"/>
    <property type="evidence" value="ECO:0007669"/>
    <property type="project" value="TreeGrafter"/>
</dbReference>
<evidence type="ECO:0000256" key="1">
    <source>
        <dbReference type="ARBA" id="ARBA00022741"/>
    </source>
</evidence>
<name>A0A915D5L7_9BILA</name>
<evidence type="ECO:0000313" key="7">
    <source>
        <dbReference type="WBParaSite" id="jg15643"/>
    </source>
</evidence>
<keyword evidence="6" id="KW-1185">Reference proteome</keyword>
<dbReference type="GO" id="GO:0016787">
    <property type="term" value="F:hydrolase activity"/>
    <property type="evidence" value="ECO:0007669"/>
    <property type="project" value="UniProtKB-KW"/>
</dbReference>
<organism evidence="6 7">
    <name type="scientific">Ditylenchus dipsaci</name>
    <dbReference type="NCBI Taxonomy" id="166011"/>
    <lineage>
        <taxon>Eukaryota</taxon>
        <taxon>Metazoa</taxon>
        <taxon>Ecdysozoa</taxon>
        <taxon>Nematoda</taxon>
        <taxon>Chromadorea</taxon>
        <taxon>Rhabditida</taxon>
        <taxon>Tylenchina</taxon>
        <taxon>Tylenchomorpha</taxon>
        <taxon>Sphaerularioidea</taxon>
        <taxon>Anguinidae</taxon>
        <taxon>Anguininae</taxon>
        <taxon>Ditylenchus</taxon>
    </lineage>
</organism>
<dbReference type="SUPFAM" id="SSF52540">
    <property type="entry name" value="P-loop containing nucleoside triphosphate hydrolases"/>
    <property type="match status" value="1"/>
</dbReference>